<dbReference type="EMBL" id="UOEY01000100">
    <property type="protein sequence ID" value="VAW40343.1"/>
    <property type="molecule type" value="Genomic_DNA"/>
</dbReference>
<gene>
    <name evidence="1" type="ORF">MNBD_DELTA04-430</name>
</gene>
<dbReference type="AlphaFoldDB" id="A0A3B0VJ55"/>
<sequence length="113" mass="12476">MTREKTTRSPEKSERAMIEGIIEGSPDAVGVAVIRLDCGCRKMAAVDKEGEPASKVIMYRDMAESICEQCKKDNGDFKRVTEQFISWVAPEPATPVKEMIIGKVLGTREPSTN</sequence>
<name>A0A3B0VJ55_9ZZZZ</name>
<organism evidence="1">
    <name type="scientific">hydrothermal vent metagenome</name>
    <dbReference type="NCBI Taxonomy" id="652676"/>
    <lineage>
        <taxon>unclassified sequences</taxon>
        <taxon>metagenomes</taxon>
        <taxon>ecological metagenomes</taxon>
    </lineage>
</organism>
<proteinExistence type="predicted"/>
<protein>
    <submittedName>
        <fullName evidence="1">Uncharacterized protein</fullName>
    </submittedName>
</protein>
<reference evidence="1" key="1">
    <citation type="submission" date="2018-06" db="EMBL/GenBank/DDBJ databases">
        <authorList>
            <person name="Zhirakovskaya E."/>
        </authorList>
    </citation>
    <scope>NUCLEOTIDE SEQUENCE</scope>
</reference>
<accession>A0A3B0VJ55</accession>
<evidence type="ECO:0000313" key="1">
    <source>
        <dbReference type="EMBL" id="VAW40343.1"/>
    </source>
</evidence>